<accession>A0A6A8DGE1</accession>
<dbReference type="Gene3D" id="3.90.1200.10">
    <property type="match status" value="1"/>
</dbReference>
<dbReference type="OrthoDB" id="2986702at2"/>
<dbReference type="PANTHER" id="PTHR39179:SF2">
    <property type="entry name" value="ENDOSPORE COAT-ASSOCIATED PROTEIN YUTH"/>
    <property type="match status" value="1"/>
</dbReference>
<dbReference type="Proteomes" id="UP000799092">
    <property type="component" value="Unassembled WGS sequence"/>
</dbReference>
<gene>
    <name evidence="1" type="ORF">GH741_19025</name>
</gene>
<name>A0A6A8DGE1_9BACI</name>
<reference evidence="1" key="1">
    <citation type="submission" date="2019-11" db="EMBL/GenBank/DDBJ databases">
        <authorList>
            <person name="Li J."/>
        </authorList>
    </citation>
    <scope>NUCLEOTIDE SEQUENCE</scope>
    <source>
        <strain evidence="1">B6B</strain>
    </source>
</reference>
<keyword evidence="2" id="KW-1185">Reference proteome</keyword>
<sequence>MDELLSQYVPNFYGSRTTIDGFNGYINGDTGYFIIPEPNNEEVHYEQKVISDFLINSGVDNIATPLFSQQGQLTTRIDSKDYLVYMGRISRSSRTSSSAHTLASFHKLGTNYPYEPNYVSSYGQWKTLWASKVESFEQMYASLYQKRPVSSYHRLFIDTFPYLIGLSENAIQFLQESEADKRFHESDRPTITFQRYQHQLQKDIIWSHELVHDHPVRDLAEHIRPFLLEEDQAFFKIKTALKEYEQVQPLSVFSWRLLYARLLFPIHLFDFLESGLVRNEPENLYNEYKLKLEKQSNYERNLKRFFNEVGVDTRTLSIPVLDW</sequence>
<dbReference type="GO" id="GO:0042601">
    <property type="term" value="C:endospore-forming forespore"/>
    <property type="evidence" value="ECO:0007669"/>
    <property type="project" value="TreeGrafter"/>
</dbReference>
<dbReference type="PANTHER" id="PTHR39179">
    <property type="entry name" value="SPORE COAT PROTEIN I"/>
    <property type="match status" value="1"/>
</dbReference>
<comment type="caution">
    <text evidence="1">The sequence shown here is derived from an EMBL/GenBank/DDBJ whole genome shotgun (WGS) entry which is preliminary data.</text>
</comment>
<protein>
    <recommendedName>
        <fullName evidence="3">Spore coat protein YutH</fullName>
    </recommendedName>
</protein>
<dbReference type="AlphaFoldDB" id="A0A6A8DGE1"/>
<dbReference type="InterPro" id="IPR047175">
    <property type="entry name" value="CotS-like"/>
</dbReference>
<proteinExistence type="predicted"/>
<dbReference type="EMBL" id="WJNG01000018">
    <property type="protein sequence ID" value="MRH44745.1"/>
    <property type="molecule type" value="Genomic_DNA"/>
</dbReference>
<organism evidence="1 2">
    <name type="scientific">Aquibacillus halophilus</name>
    <dbReference type="NCBI Taxonomy" id="930132"/>
    <lineage>
        <taxon>Bacteria</taxon>
        <taxon>Bacillati</taxon>
        <taxon>Bacillota</taxon>
        <taxon>Bacilli</taxon>
        <taxon>Bacillales</taxon>
        <taxon>Bacillaceae</taxon>
        <taxon>Aquibacillus</taxon>
    </lineage>
</organism>
<dbReference type="RefSeq" id="WP_153738349.1">
    <property type="nucleotide sequence ID" value="NZ_WJNG01000018.1"/>
</dbReference>
<evidence type="ECO:0008006" key="3">
    <source>
        <dbReference type="Google" id="ProtNLM"/>
    </source>
</evidence>
<evidence type="ECO:0000313" key="2">
    <source>
        <dbReference type="Proteomes" id="UP000799092"/>
    </source>
</evidence>
<evidence type="ECO:0000313" key="1">
    <source>
        <dbReference type="EMBL" id="MRH44745.1"/>
    </source>
</evidence>